<dbReference type="Pfam" id="PF02321">
    <property type="entry name" value="OEP"/>
    <property type="match status" value="1"/>
</dbReference>
<keyword evidence="8" id="KW-0175">Coiled coil</keyword>
<dbReference type="EMBL" id="AQHY01000017">
    <property type="protein sequence ID" value="EOA55776.1"/>
    <property type="molecule type" value="Genomic_DNA"/>
</dbReference>
<evidence type="ECO:0000256" key="5">
    <source>
        <dbReference type="ARBA" id="ARBA00022692"/>
    </source>
</evidence>
<keyword evidence="7" id="KW-0998">Cell outer membrane</keyword>
<name>U6RJ36_9BACT</name>
<dbReference type="SUPFAM" id="SSF56954">
    <property type="entry name" value="Outer membrane efflux proteins (OEP)"/>
    <property type="match status" value="1"/>
</dbReference>
<evidence type="ECO:0000256" key="8">
    <source>
        <dbReference type="SAM" id="Coils"/>
    </source>
</evidence>
<reference evidence="9 10" key="1">
    <citation type="submission" date="2013-04" db="EMBL/GenBank/DDBJ databases">
        <title>The Genome Sequence of Bacteroides massiliensis DSM 17679.</title>
        <authorList>
            <consortium name="The Broad Institute Genomics Platform"/>
            <person name="Earl A."/>
            <person name="Ward D."/>
            <person name="Feldgarden M."/>
            <person name="Gevers D."/>
            <person name="Martens E."/>
            <person name="Fenner L."/>
            <person name="Roux V."/>
            <person name="Mallet M.N."/>
            <person name="Raoult D."/>
            <person name="Walker B."/>
            <person name="Young S."/>
            <person name="Zeng Q."/>
            <person name="Gargeya S."/>
            <person name="Fitzgerald M."/>
            <person name="Haas B."/>
            <person name="Abouelleil A."/>
            <person name="Allen A.W."/>
            <person name="Alvarado L."/>
            <person name="Arachchi H.M."/>
            <person name="Berlin A.M."/>
            <person name="Chapman S.B."/>
            <person name="Gainer-Dewar J."/>
            <person name="Goldberg J."/>
            <person name="Griggs A."/>
            <person name="Gujja S."/>
            <person name="Hansen M."/>
            <person name="Howarth C."/>
            <person name="Imamovic A."/>
            <person name="Ireland A."/>
            <person name="Larimer J."/>
            <person name="McCowan C."/>
            <person name="Murphy C."/>
            <person name="Pearson M."/>
            <person name="Poon T.W."/>
            <person name="Priest M."/>
            <person name="Roberts A."/>
            <person name="Saif S."/>
            <person name="Shea T."/>
            <person name="Sisk P."/>
            <person name="Sykes S."/>
            <person name="Wortman J."/>
            <person name="Nusbaum C."/>
            <person name="Birren B."/>
        </authorList>
    </citation>
    <scope>NUCLEOTIDE SEQUENCE [LARGE SCALE GENOMIC DNA]</scope>
    <source>
        <strain evidence="10">B84634 / Timone 84634 / DSM 17679 / JCM 13223</strain>
    </source>
</reference>
<comment type="subcellular location">
    <subcellularLocation>
        <location evidence="1">Cell outer membrane</location>
    </subcellularLocation>
</comment>
<gene>
    <name evidence="9" type="ORF">HMPREF1534_01408</name>
</gene>
<keyword evidence="5" id="KW-0812">Transmembrane</keyword>
<evidence type="ECO:0000256" key="6">
    <source>
        <dbReference type="ARBA" id="ARBA00023136"/>
    </source>
</evidence>
<dbReference type="AlphaFoldDB" id="U6RJ36"/>
<dbReference type="GO" id="GO:0009279">
    <property type="term" value="C:cell outer membrane"/>
    <property type="evidence" value="ECO:0007669"/>
    <property type="project" value="UniProtKB-SubCell"/>
</dbReference>
<protein>
    <recommendedName>
        <fullName evidence="11">TolC family type I secretion outer membrane protein</fullName>
    </recommendedName>
</protein>
<feature type="coiled-coil region" evidence="8">
    <location>
        <begin position="342"/>
        <end position="369"/>
    </location>
</feature>
<dbReference type="PANTHER" id="PTHR30026">
    <property type="entry name" value="OUTER MEMBRANE PROTEIN TOLC"/>
    <property type="match status" value="1"/>
</dbReference>
<evidence type="ECO:0000256" key="7">
    <source>
        <dbReference type="ARBA" id="ARBA00023237"/>
    </source>
</evidence>
<dbReference type="PATRIC" id="fig|1121098.3.peg.1431"/>
<dbReference type="STRING" id="1121098.HMPREF1534_01408"/>
<evidence type="ECO:0000256" key="2">
    <source>
        <dbReference type="ARBA" id="ARBA00007613"/>
    </source>
</evidence>
<accession>U6RJ36</accession>
<dbReference type="GO" id="GO:0015288">
    <property type="term" value="F:porin activity"/>
    <property type="evidence" value="ECO:0007669"/>
    <property type="project" value="TreeGrafter"/>
</dbReference>
<dbReference type="InterPro" id="IPR003423">
    <property type="entry name" value="OMP_efflux"/>
</dbReference>
<dbReference type="GO" id="GO:1990281">
    <property type="term" value="C:efflux pump complex"/>
    <property type="evidence" value="ECO:0007669"/>
    <property type="project" value="TreeGrafter"/>
</dbReference>
<comment type="similarity">
    <text evidence="2">Belongs to the outer membrane factor (OMF) (TC 1.B.17) family.</text>
</comment>
<evidence type="ECO:0000256" key="3">
    <source>
        <dbReference type="ARBA" id="ARBA00022448"/>
    </source>
</evidence>
<sequence length="448" mass="51920">MLMACHLLYFIRQSKKSMKNKMIIVCVLLGLVLPLDGQTTLDDCIHYAWKHNLEFKNTQIEVQEAHTDYVAAMGKFMPSVSVQAEVGRHIGRSIDPGTNGYTSDSYNQGTVGMDVTLSLFEGFTRINRLRFTRLVQKEKEWSRLAKQNELAYQVVEAYYKVVLDEKLLQLAEEQLLLGKRYLKQTETFLTLGLRSASDLQEVKARHQGDVFRYSSYAKNRKMSLLYLKELIGMKSSAELAVVCADEDSVLALPVTNADELYWQSTRVLPDYKKMEMWERIARKELAIASGQFSPTIYARFSWGSDFYNSLFSLHQIRDHWNKYIGVGVSFPLFTGLDRYASLRKKKLNVARVRNRIEAKNNNLRIETEQVTLSLYAGWEEHRQAMLQVQAETQVLKETERKWEEGLVSVFQLMESRNRLLSAKAEQVRTRLQYELALRLADYYRTGSF</sequence>
<comment type="caution">
    <text evidence="9">The sequence shown here is derived from an EMBL/GenBank/DDBJ whole genome shotgun (WGS) entry which is preliminary data.</text>
</comment>
<dbReference type="PANTHER" id="PTHR30026:SF20">
    <property type="entry name" value="OUTER MEMBRANE PROTEIN TOLC"/>
    <property type="match status" value="1"/>
</dbReference>
<proteinExistence type="inferred from homology"/>
<evidence type="ECO:0000313" key="10">
    <source>
        <dbReference type="Proteomes" id="UP000017831"/>
    </source>
</evidence>
<dbReference type="HOGENOM" id="CLU_012817_11_1_10"/>
<organism evidence="9 10">
    <name type="scientific">Phocaeicola massiliensis B84634 = Timone 84634 = DSM 17679 = JCM 13223</name>
    <dbReference type="NCBI Taxonomy" id="1121098"/>
    <lineage>
        <taxon>Bacteria</taxon>
        <taxon>Pseudomonadati</taxon>
        <taxon>Bacteroidota</taxon>
        <taxon>Bacteroidia</taxon>
        <taxon>Bacteroidales</taxon>
        <taxon>Bacteroidaceae</taxon>
        <taxon>Phocaeicola</taxon>
    </lineage>
</organism>
<keyword evidence="3" id="KW-0813">Transport</keyword>
<keyword evidence="10" id="KW-1185">Reference proteome</keyword>
<dbReference type="Gene3D" id="1.20.1600.10">
    <property type="entry name" value="Outer membrane efflux proteins (OEP)"/>
    <property type="match status" value="1"/>
</dbReference>
<keyword evidence="4" id="KW-1134">Transmembrane beta strand</keyword>
<dbReference type="GO" id="GO:0015562">
    <property type="term" value="F:efflux transmembrane transporter activity"/>
    <property type="evidence" value="ECO:0007669"/>
    <property type="project" value="InterPro"/>
</dbReference>
<evidence type="ECO:0000256" key="4">
    <source>
        <dbReference type="ARBA" id="ARBA00022452"/>
    </source>
</evidence>
<evidence type="ECO:0008006" key="11">
    <source>
        <dbReference type="Google" id="ProtNLM"/>
    </source>
</evidence>
<evidence type="ECO:0000313" key="9">
    <source>
        <dbReference type="EMBL" id="EOA55776.1"/>
    </source>
</evidence>
<keyword evidence="6" id="KW-0472">Membrane</keyword>
<dbReference type="eggNOG" id="COG1538">
    <property type="taxonomic scope" value="Bacteria"/>
</dbReference>
<dbReference type="InterPro" id="IPR051906">
    <property type="entry name" value="TolC-like"/>
</dbReference>
<evidence type="ECO:0000256" key="1">
    <source>
        <dbReference type="ARBA" id="ARBA00004442"/>
    </source>
</evidence>
<dbReference type="Proteomes" id="UP000017831">
    <property type="component" value="Unassembled WGS sequence"/>
</dbReference>